<evidence type="ECO:0000256" key="2">
    <source>
        <dbReference type="ARBA" id="ARBA00022670"/>
    </source>
</evidence>
<dbReference type="InterPro" id="IPR051794">
    <property type="entry name" value="PG_Endopeptidase_C40"/>
</dbReference>
<dbReference type="PANTHER" id="PTHR47359">
    <property type="entry name" value="PEPTIDOGLYCAN DL-ENDOPEPTIDASE CWLO"/>
    <property type="match status" value="1"/>
</dbReference>
<dbReference type="InterPro" id="IPR013491">
    <property type="entry name" value="Tape_meas_N"/>
</dbReference>
<keyword evidence="2" id="KW-0645">Protease</keyword>
<dbReference type="EMBL" id="LLVT01000004">
    <property type="protein sequence ID" value="KSW10196.1"/>
    <property type="molecule type" value="Genomic_DNA"/>
</dbReference>
<organism evidence="8 9">
    <name type="scientific">Schaalia odontolytica</name>
    <dbReference type="NCBI Taxonomy" id="1660"/>
    <lineage>
        <taxon>Bacteria</taxon>
        <taxon>Bacillati</taxon>
        <taxon>Actinomycetota</taxon>
        <taxon>Actinomycetes</taxon>
        <taxon>Actinomycetales</taxon>
        <taxon>Actinomycetaceae</taxon>
        <taxon>Schaalia</taxon>
    </lineage>
</organism>
<keyword evidence="6" id="KW-0472">Membrane</keyword>
<dbReference type="Pfam" id="PF00877">
    <property type="entry name" value="NLPC_P60"/>
    <property type="match status" value="1"/>
</dbReference>
<evidence type="ECO:0000256" key="1">
    <source>
        <dbReference type="ARBA" id="ARBA00007074"/>
    </source>
</evidence>
<keyword evidence="6" id="KW-1133">Transmembrane helix</keyword>
<accession>A0A0V8RQD3</accession>
<proteinExistence type="inferred from homology"/>
<evidence type="ECO:0000256" key="6">
    <source>
        <dbReference type="SAM" id="Phobius"/>
    </source>
</evidence>
<feature type="transmembrane region" description="Helical" evidence="6">
    <location>
        <begin position="392"/>
        <end position="417"/>
    </location>
</feature>
<dbReference type="SUPFAM" id="SSF54001">
    <property type="entry name" value="Cysteine proteinases"/>
    <property type="match status" value="1"/>
</dbReference>
<feature type="region of interest" description="Disordered" evidence="5">
    <location>
        <begin position="84"/>
        <end position="118"/>
    </location>
</feature>
<comment type="caution">
    <text evidence="8">The sequence shown here is derived from an EMBL/GenBank/DDBJ whole genome shotgun (WGS) entry which is preliminary data.</text>
</comment>
<reference evidence="8 9" key="1">
    <citation type="submission" date="2015-10" db="EMBL/GenBank/DDBJ databases">
        <title>Draft Genome of Actinomyces odontolyticus subsp. actinosynbacter strain XH001.</title>
        <authorList>
            <person name="Mclean J.S."/>
            <person name="He X."/>
        </authorList>
    </citation>
    <scope>NUCLEOTIDE SEQUENCE [LARGE SCALE GENOMIC DNA]</scope>
    <source>
        <strain evidence="8 9">XH001</strain>
    </source>
</reference>
<feature type="transmembrane region" description="Helical" evidence="6">
    <location>
        <begin position="429"/>
        <end position="457"/>
    </location>
</feature>
<dbReference type="GO" id="GO:0008234">
    <property type="term" value="F:cysteine-type peptidase activity"/>
    <property type="evidence" value="ECO:0007669"/>
    <property type="project" value="UniProtKB-KW"/>
</dbReference>
<evidence type="ECO:0000256" key="4">
    <source>
        <dbReference type="ARBA" id="ARBA00022807"/>
    </source>
</evidence>
<feature type="domain" description="NlpC/P60" evidence="7">
    <location>
        <begin position="1023"/>
        <end position="1146"/>
    </location>
</feature>
<gene>
    <name evidence="8" type="ORF">APY09_09325</name>
</gene>
<keyword evidence="3" id="KW-0378">Hydrolase</keyword>
<sequence>MAGVYKAGTLYVDVVPSMKGFFKTVEADAKAQIPNIGQNVGRDFANGLRSGIGTSGAQVAKSISQPLDAAASDVKNSVNAMTKGLQSSTSGMQRAADGAGRSLSTMGAEAGRARGPVDSAARALDGAASSAGSAAGSMRDAGSGFSSMAGFAQNAIAPLAALAAAVGIGGFVSEAIAASDATQKFADTLKFAGIDPDRIEELGAAAQKYADETVYDLSDIQGITSQLAANNVEGFDKLAEAAGNLNAVSGGSAETYKQVGLALVQVNGAGKLATQDWNQIANAIPGASGKIQKALLDAGAYTGNFRDAMAQGQISAEEFNEALLSLGFDEVAANAARDTSRIENAAGNLQATLMGGFKDLIDYMKPTITDFMGWLSDMFSNAFDWISEHKDLLVALGEGIGIAVAAYWGFSVLTQVIEWIKNTTLVQEWLNAAMAANPIGLAVVAIGALIAGLIYLYNTNEDVANAINALGSGIAEFWTNNVTPVIDAFVDYTKNTLIPGIESAWGILTTGNYDGNLFGLEEDSALVDFFFTLRDALLAVGEISYRAWTEQIKPSIEAAWDWISGTLWPGLQNFWSTVLQPLFEGIGSGLALAWTAVIRPTLMALWTVVSRVIWPVLKTLWENVIKPLWEGFASAVQSAWAVIYPAMQALAGFFRDTLMPALWSFWQDVVEPVWTNVSTFILAVWDNVLYPLFDLFVTVISGTVGMAFEGLWTTVVTAWNGISSAIQTVWGILSPIFSAIGSAISSTLGPTFTWLYDSVIKPVWDQISSAVQTASSVLIDVVFPAIKSAIGGVKESFESFRQSVESVFEKIKGAAAKPVNFVITTVYRDGIKAAFDTIAAKVGLSVRLPDVKPIPAYATGGVFSTMTPGYSPGKDIYHFYSPDGGGALRLSGGEGIIRPDALRALGGKPWLDRVNASRGSGLATVGETGRRRGEVAFASGGIWNAVKGGFGGALDWIKDTTEAVAEIVTDPAAAIANLVLKPARELLSPKDGSFWEQVAYGIPPMLFDGLKSLFTSKVSESGLSGGAGLVGAAMKAVLMGVPYVWGGSGIPPGLDCSGLVYWAAQQLGLGWPRLTAAGYQSGSTPVPWGSATPGDLLYWGSPAWHVAVYAGNGQMIEEPRPGLSARKTAIWGSPSVGRYGGARKYDRGGWLPDGVTAAVNQTGQREAILTARQWADVSALAASGAGAGVSLEGAQVNLVLDDGVQFRAHVEGISAGVLARRKQLAGRSR</sequence>
<keyword evidence="6" id="KW-0812">Transmembrane</keyword>
<dbReference type="InterPro" id="IPR000064">
    <property type="entry name" value="NLP_P60_dom"/>
</dbReference>
<dbReference type="InterPro" id="IPR038765">
    <property type="entry name" value="Papain-like_cys_pep_sf"/>
</dbReference>
<evidence type="ECO:0000256" key="3">
    <source>
        <dbReference type="ARBA" id="ARBA00022801"/>
    </source>
</evidence>
<dbReference type="OrthoDB" id="177147at2"/>
<dbReference type="PROSITE" id="PS51935">
    <property type="entry name" value="NLPC_P60"/>
    <property type="match status" value="1"/>
</dbReference>
<keyword evidence="4" id="KW-0788">Thiol protease</keyword>
<dbReference type="Proteomes" id="UP000054686">
    <property type="component" value="Unassembled WGS sequence"/>
</dbReference>
<evidence type="ECO:0000313" key="9">
    <source>
        <dbReference type="Proteomes" id="UP000054686"/>
    </source>
</evidence>
<dbReference type="Pfam" id="PF20155">
    <property type="entry name" value="TMP_3"/>
    <property type="match status" value="1"/>
</dbReference>
<evidence type="ECO:0000313" key="8">
    <source>
        <dbReference type="EMBL" id="KSW10196.1"/>
    </source>
</evidence>
<dbReference type="AlphaFoldDB" id="A0A0V8RQD3"/>
<dbReference type="Gene3D" id="3.90.1720.10">
    <property type="entry name" value="endopeptidase domain like (from Nostoc punctiforme)"/>
    <property type="match status" value="1"/>
</dbReference>
<name>A0A0V8RQD3_9ACTO</name>
<evidence type="ECO:0000256" key="5">
    <source>
        <dbReference type="SAM" id="MobiDB-lite"/>
    </source>
</evidence>
<comment type="similarity">
    <text evidence="1">Belongs to the peptidase C40 family.</text>
</comment>
<dbReference type="PANTHER" id="PTHR47359:SF3">
    <property type="entry name" value="NLP_P60 DOMAIN-CONTAINING PROTEIN-RELATED"/>
    <property type="match status" value="1"/>
</dbReference>
<dbReference type="GO" id="GO:0006508">
    <property type="term" value="P:proteolysis"/>
    <property type="evidence" value="ECO:0007669"/>
    <property type="project" value="UniProtKB-KW"/>
</dbReference>
<evidence type="ECO:0000259" key="7">
    <source>
        <dbReference type="PROSITE" id="PS51935"/>
    </source>
</evidence>
<dbReference type="NCBIfam" id="TIGR02675">
    <property type="entry name" value="tape_meas_nterm"/>
    <property type="match status" value="1"/>
</dbReference>
<protein>
    <recommendedName>
        <fullName evidence="7">NlpC/P60 domain-containing protein</fullName>
    </recommendedName>
</protein>
<dbReference type="RefSeq" id="WP_060567546.1">
    <property type="nucleotide sequence ID" value="NZ_LLVT01000004.1"/>
</dbReference>